<dbReference type="Proteomes" id="UP000198846">
    <property type="component" value="Unassembled WGS sequence"/>
</dbReference>
<keyword evidence="1" id="KW-0472">Membrane</keyword>
<feature type="transmembrane region" description="Helical" evidence="1">
    <location>
        <begin position="167"/>
        <end position="188"/>
    </location>
</feature>
<organism evidence="2 3">
    <name type="scientific">Bizionia paragorgiae</name>
    <dbReference type="NCBI Taxonomy" id="283786"/>
    <lineage>
        <taxon>Bacteria</taxon>
        <taxon>Pseudomonadati</taxon>
        <taxon>Bacteroidota</taxon>
        <taxon>Flavobacteriia</taxon>
        <taxon>Flavobacteriales</taxon>
        <taxon>Flavobacteriaceae</taxon>
        <taxon>Bizionia</taxon>
    </lineage>
</organism>
<feature type="transmembrane region" description="Helical" evidence="1">
    <location>
        <begin position="349"/>
        <end position="368"/>
    </location>
</feature>
<evidence type="ECO:0000256" key="1">
    <source>
        <dbReference type="SAM" id="Phobius"/>
    </source>
</evidence>
<dbReference type="OrthoDB" id="1014144at2"/>
<feature type="transmembrane region" description="Helical" evidence="1">
    <location>
        <begin position="139"/>
        <end position="160"/>
    </location>
</feature>
<dbReference type="Pfam" id="PF18940">
    <property type="entry name" value="DUF5687"/>
    <property type="match status" value="1"/>
</dbReference>
<keyword evidence="1" id="KW-0812">Transmembrane</keyword>
<evidence type="ECO:0000313" key="3">
    <source>
        <dbReference type="Proteomes" id="UP000198846"/>
    </source>
</evidence>
<accession>A0A1H3W0V7</accession>
<feature type="transmembrane region" description="Helical" evidence="1">
    <location>
        <begin position="23"/>
        <end position="51"/>
    </location>
</feature>
<feature type="transmembrane region" description="Helical" evidence="1">
    <location>
        <begin position="300"/>
        <end position="319"/>
    </location>
</feature>
<dbReference type="AlphaFoldDB" id="A0A1H3W0V7"/>
<feature type="transmembrane region" description="Helical" evidence="1">
    <location>
        <begin position="418"/>
        <end position="438"/>
    </location>
</feature>
<evidence type="ECO:0008006" key="4">
    <source>
        <dbReference type="Google" id="ProtNLM"/>
    </source>
</evidence>
<feature type="transmembrane region" description="Helical" evidence="1">
    <location>
        <begin position="277"/>
        <end position="294"/>
    </location>
</feature>
<reference evidence="2 3" key="1">
    <citation type="submission" date="2016-10" db="EMBL/GenBank/DDBJ databases">
        <authorList>
            <person name="de Groot N.N."/>
        </authorList>
    </citation>
    <scope>NUCLEOTIDE SEQUENCE [LARGE SCALE GENOMIC DNA]</scope>
    <source>
        <strain evidence="2 3">DSM 23842</strain>
    </source>
</reference>
<name>A0A1H3W0V7_BIZPA</name>
<evidence type="ECO:0000313" key="2">
    <source>
        <dbReference type="EMBL" id="SDZ80610.1"/>
    </source>
</evidence>
<sequence length="490" mass="55995">MINRFLSFEWKQFSRSSYFKKGIAIKIVMAFAVLYFGGMALLLGVGLYFILKKAMPEIDPMTTVNNYVLYWFLFDFMLRYFMQQLPVMNVKPLMSIPVKRNTIIYYLLGKTTLSFFNILPLIIVVPFSTVLLVQGYPVIQVVAWLISFVAITLSLNFINFLVNKNNLVFYTVLVLVATFGALEHFAIFKISEPAGYAFNYLYNTPYLVILPIVILVGLFYATFKYIKKGFYLDDAISKKVKEVSGSDLSWLNRFGAVAPFLKNDIKLIVRNARPRQVMMMSFMFLFYGLIFYTQETYRDMPAILAFASMFITGGFLMTFGQHVPSWDSEYYKLLMSQNIPYKTYLESKWYLMVAAVLLSFILSTPYIYFGWDIFGMIAAGAVFNIGLNSYLTLFGGALNRVPVELNVKAKAFSNTNGFNPTQLLIGLPKFLLPMLIFYVPYKLISFNAGLIALALVGVLGIVLKPYIFKLIEGVYQKGKYKTIAAFSEKQ</sequence>
<dbReference type="RefSeq" id="WP_092131741.1">
    <property type="nucleotide sequence ID" value="NZ_FNQK01000002.1"/>
</dbReference>
<keyword evidence="1" id="KW-1133">Transmembrane helix</keyword>
<feature type="transmembrane region" description="Helical" evidence="1">
    <location>
        <begin position="200"/>
        <end position="221"/>
    </location>
</feature>
<feature type="transmembrane region" description="Helical" evidence="1">
    <location>
        <begin position="444"/>
        <end position="463"/>
    </location>
</feature>
<feature type="transmembrane region" description="Helical" evidence="1">
    <location>
        <begin position="103"/>
        <end position="127"/>
    </location>
</feature>
<dbReference type="InterPro" id="IPR043742">
    <property type="entry name" value="DUF5687"/>
</dbReference>
<keyword evidence="3" id="KW-1185">Reference proteome</keyword>
<dbReference type="EMBL" id="FNQK01000002">
    <property type="protein sequence ID" value="SDZ80610.1"/>
    <property type="molecule type" value="Genomic_DNA"/>
</dbReference>
<protein>
    <recommendedName>
        <fullName evidence="4">ABC-2 type transport system permease protein</fullName>
    </recommendedName>
</protein>
<feature type="transmembrane region" description="Helical" evidence="1">
    <location>
        <begin position="63"/>
        <end position="82"/>
    </location>
</feature>
<feature type="transmembrane region" description="Helical" evidence="1">
    <location>
        <begin position="374"/>
        <end position="398"/>
    </location>
</feature>
<gene>
    <name evidence="2" type="ORF">SAMN04487990_102158</name>
</gene>
<dbReference type="STRING" id="283786.SAMN04487990_102158"/>
<proteinExistence type="predicted"/>